<evidence type="ECO:0008006" key="5">
    <source>
        <dbReference type="Google" id="ProtNLM"/>
    </source>
</evidence>
<sequence>MDTPHKLMPPMSLYDFMFTQTPSSSMNSSWFLDSKTGYSLTGVLIQQRVDALALRLQIDLQLGLDPKLPDLHRDCQIYDVVAMICPNCVDFATVLWASHKLGCTVTTISSKSTVEELHHQLSLSGARTIFAHASTLDRVLGAAERCGIPTDRIVVISEEEDKVLQARIQSVGARKIEELFQPENVSVPHDMGPELKQSSPIAFLCWSSGTTGLPKAVVIPHSAVIANIIQMKKSLVPSARVCPGDRALGVIPFSHMFGLLALVHLCPHLGISTVAFNSMPSFNTFLETVTRLRVNHLFLVPPLVNAFVKHPATAGYDLTFFKSGLIAAAPLDAEQESAFQALGGPDFLLTQGFGMTECSGLITALPVGKSPRPGSVGCILSDTDVKIIDGAGNILPPGQRGHLCVRGPQLCLGYLGNPTATQGAFDTDGFLFTGDIAEITADGYIYIVDRLKYMIKNKGYQVSPAELEAHLLGLDIVYDAGVIGKPDDRCGQVPVAAVVLSAVGIQQAKADPAAVKSAIKRSIQEVKSDYKWLHEVHFVQEIPRLPSGKILGEVLKKTVMTQTVDYFPPDAPSSVPNGLLGGSGRKRRHQRSLSKPLANVWYRIFGGGGGLLARSQIETRS</sequence>
<feature type="domain" description="AMP-binding enzyme C-terminal" evidence="2">
    <location>
        <begin position="466"/>
        <end position="549"/>
    </location>
</feature>
<dbReference type="InterPro" id="IPR042099">
    <property type="entry name" value="ANL_N_sf"/>
</dbReference>
<dbReference type="PROSITE" id="PS00455">
    <property type="entry name" value="AMP_BINDING"/>
    <property type="match status" value="1"/>
</dbReference>
<organism evidence="3 4">
    <name type="scientific">Mycena rosella</name>
    <name type="common">Pink bonnet</name>
    <name type="synonym">Agaricus rosellus</name>
    <dbReference type="NCBI Taxonomy" id="1033263"/>
    <lineage>
        <taxon>Eukaryota</taxon>
        <taxon>Fungi</taxon>
        <taxon>Dikarya</taxon>
        <taxon>Basidiomycota</taxon>
        <taxon>Agaricomycotina</taxon>
        <taxon>Agaricomycetes</taxon>
        <taxon>Agaricomycetidae</taxon>
        <taxon>Agaricales</taxon>
        <taxon>Marasmiineae</taxon>
        <taxon>Mycenaceae</taxon>
        <taxon>Mycena</taxon>
    </lineage>
</organism>
<dbReference type="GO" id="GO:0016405">
    <property type="term" value="F:CoA-ligase activity"/>
    <property type="evidence" value="ECO:0007669"/>
    <property type="project" value="TreeGrafter"/>
</dbReference>
<feature type="domain" description="AMP-dependent synthetase/ligase" evidence="1">
    <location>
        <begin position="74"/>
        <end position="415"/>
    </location>
</feature>
<dbReference type="InterPro" id="IPR000873">
    <property type="entry name" value="AMP-dep_synth/lig_dom"/>
</dbReference>
<proteinExistence type="predicted"/>
<gene>
    <name evidence="3" type="ORF">B0H17DRAFT_1201024</name>
</gene>
<dbReference type="AlphaFoldDB" id="A0AAD7DKF3"/>
<comment type="caution">
    <text evidence="3">The sequence shown here is derived from an EMBL/GenBank/DDBJ whole genome shotgun (WGS) entry which is preliminary data.</text>
</comment>
<dbReference type="Pfam" id="PF00501">
    <property type="entry name" value="AMP-binding"/>
    <property type="match status" value="1"/>
</dbReference>
<dbReference type="Proteomes" id="UP001221757">
    <property type="component" value="Unassembled WGS sequence"/>
</dbReference>
<evidence type="ECO:0000313" key="3">
    <source>
        <dbReference type="EMBL" id="KAJ7691607.1"/>
    </source>
</evidence>
<dbReference type="Gene3D" id="3.40.50.12780">
    <property type="entry name" value="N-terminal domain of ligase-like"/>
    <property type="match status" value="1"/>
</dbReference>
<name>A0AAD7DKF3_MYCRO</name>
<evidence type="ECO:0000259" key="1">
    <source>
        <dbReference type="Pfam" id="PF00501"/>
    </source>
</evidence>
<reference evidence="3" key="1">
    <citation type="submission" date="2023-03" db="EMBL/GenBank/DDBJ databases">
        <title>Massive genome expansion in bonnet fungi (Mycena s.s.) driven by repeated elements and novel gene families across ecological guilds.</title>
        <authorList>
            <consortium name="Lawrence Berkeley National Laboratory"/>
            <person name="Harder C.B."/>
            <person name="Miyauchi S."/>
            <person name="Viragh M."/>
            <person name="Kuo A."/>
            <person name="Thoen E."/>
            <person name="Andreopoulos B."/>
            <person name="Lu D."/>
            <person name="Skrede I."/>
            <person name="Drula E."/>
            <person name="Henrissat B."/>
            <person name="Morin E."/>
            <person name="Kohler A."/>
            <person name="Barry K."/>
            <person name="LaButti K."/>
            <person name="Morin E."/>
            <person name="Salamov A."/>
            <person name="Lipzen A."/>
            <person name="Mereny Z."/>
            <person name="Hegedus B."/>
            <person name="Baldrian P."/>
            <person name="Stursova M."/>
            <person name="Weitz H."/>
            <person name="Taylor A."/>
            <person name="Grigoriev I.V."/>
            <person name="Nagy L.G."/>
            <person name="Martin F."/>
            <person name="Kauserud H."/>
        </authorList>
    </citation>
    <scope>NUCLEOTIDE SEQUENCE</scope>
    <source>
        <strain evidence="3">CBHHK067</strain>
    </source>
</reference>
<dbReference type="InterPro" id="IPR020845">
    <property type="entry name" value="AMP-binding_CS"/>
</dbReference>
<dbReference type="PANTHER" id="PTHR24096:SF422">
    <property type="entry name" value="BCDNA.GH02901"/>
    <property type="match status" value="1"/>
</dbReference>
<dbReference type="Pfam" id="PF13193">
    <property type="entry name" value="AMP-binding_C"/>
    <property type="match status" value="1"/>
</dbReference>
<dbReference type="PANTHER" id="PTHR24096">
    <property type="entry name" value="LONG-CHAIN-FATTY-ACID--COA LIGASE"/>
    <property type="match status" value="1"/>
</dbReference>
<evidence type="ECO:0000259" key="2">
    <source>
        <dbReference type="Pfam" id="PF13193"/>
    </source>
</evidence>
<dbReference type="EMBL" id="JARKIE010000057">
    <property type="protein sequence ID" value="KAJ7691607.1"/>
    <property type="molecule type" value="Genomic_DNA"/>
</dbReference>
<evidence type="ECO:0000313" key="4">
    <source>
        <dbReference type="Proteomes" id="UP001221757"/>
    </source>
</evidence>
<keyword evidence="4" id="KW-1185">Reference proteome</keyword>
<dbReference type="InterPro" id="IPR045851">
    <property type="entry name" value="AMP-bd_C_sf"/>
</dbReference>
<dbReference type="InterPro" id="IPR025110">
    <property type="entry name" value="AMP-bd_C"/>
</dbReference>
<accession>A0AAD7DKF3</accession>
<protein>
    <recommendedName>
        <fullName evidence="5">Acetyl-CoA synthetase-like protein</fullName>
    </recommendedName>
</protein>
<dbReference type="Gene3D" id="3.30.300.30">
    <property type="match status" value="1"/>
</dbReference>
<dbReference type="SUPFAM" id="SSF56801">
    <property type="entry name" value="Acetyl-CoA synthetase-like"/>
    <property type="match status" value="1"/>
</dbReference>